<keyword evidence="3" id="KW-1185">Reference proteome</keyword>
<name>A0ABY3TS01_9MYCO</name>
<dbReference type="Pfam" id="PF01817">
    <property type="entry name" value="CM_2"/>
    <property type="match status" value="1"/>
</dbReference>
<evidence type="ECO:0000313" key="2">
    <source>
        <dbReference type="EMBL" id="ULN42454.1"/>
    </source>
</evidence>
<dbReference type="PROSITE" id="PS51168">
    <property type="entry name" value="CHORISMATE_MUT_2"/>
    <property type="match status" value="1"/>
</dbReference>
<reference evidence="2" key="1">
    <citation type="submission" date="2022-08" db="EMBL/GenBank/DDBJ databases">
        <title>Whole genome sequencing of non-tuberculosis mycobacteria type-strains.</title>
        <authorList>
            <person name="Igarashi Y."/>
            <person name="Osugi A."/>
            <person name="Mitarai S."/>
        </authorList>
    </citation>
    <scope>NUCLEOTIDE SEQUENCE</scope>
    <source>
        <strain evidence="2">JCM 16369</strain>
    </source>
</reference>
<organism evidence="2 3">
    <name type="scientific">Mycolicibacterium crocinum</name>
    <dbReference type="NCBI Taxonomy" id="388459"/>
    <lineage>
        <taxon>Bacteria</taxon>
        <taxon>Bacillati</taxon>
        <taxon>Actinomycetota</taxon>
        <taxon>Actinomycetes</taxon>
        <taxon>Mycobacteriales</taxon>
        <taxon>Mycobacteriaceae</taxon>
        <taxon>Mycolicibacterium</taxon>
    </lineage>
</organism>
<evidence type="ECO:0000259" key="1">
    <source>
        <dbReference type="PROSITE" id="PS51168"/>
    </source>
</evidence>
<dbReference type="InterPro" id="IPR008241">
    <property type="entry name" value="Isochorismate_pyruvate-lyase"/>
</dbReference>
<protein>
    <submittedName>
        <fullName evidence="2">Chorismate mutase family protein</fullName>
    </submittedName>
</protein>
<gene>
    <name evidence="2" type="ORF">MI149_04855</name>
</gene>
<dbReference type="EMBL" id="CP092362">
    <property type="protein sequence ID" value="ULN42454.1"/>
    <property type="molecule type" value="Genomic_DNA"/>
</dbReference>
<dbReference type="SUPFAM" id="SSF48600">
    <property type="entry name" value="Chorismate mutase II"/>
    <property type="match status" value="1"/>
</dbReference>
<proteinExistence type="predicted"/>
<evidence type="ECO:0000313" key="3">
    <source>
        <dbReference type="Proteomes" id="UP001055337"/>
    </source>
</evidence>
<dbReference type="RefSeq" id="WP_240178876.1">
    <property type="nucleotide sequence ID" value="NZ_CP092362.2"/>
</dbReference>
<dbReference type="InterPro" id="IPR002701">
    <property type="entry name" value="CM_II_prokaryot"/>
</dbReference>
<dbReference type="SMART" id="SM00830">
    <property type="entry name" value="CM_2"/>
    <property type="match status" value="1"/>
</dbReference>
<accession>A0ABY3TS01</accession>
<feature type="domain" description="Chorismate mutase" evidence="1">
    <location>
        <begin position="13"/>
        <end position="104"/>
    </location>
</feature>
<dbReference type="InterPro" id="IPR036263">
    <property type="entry name" value="Chorismate_II_sf"/>
</dbReference>
<dbReference type="NCBIfam" id="TIGR01803">
    <property type="entry name" value="CM-like"/>
    <property type="match status" value="1"/>
</dbReference>
<dbReference type="Gene3D" id="1.20.59.10">
    <property type="entry name" value="Chorismate mutase"/>
    <property type="match status" value="1"/>
</dbReference>
<dbReference type="Proteomes" id="UP001055337">
    <property type="component" value="Chromosome"/>
</dbReference>
<dbReference type="InterPro" id="IPR036979">
    <property type="entry name" value="CM_dom_sf"/>
</dbReference>
<sequence length="113" mass="12627">MRELAELKAVAAKADHDILAMLRAELDRIDVEFLSALGARVAVCRSIAHYKREHGVPMMQPHRIGVVQQRAARFAQAHDLDTTFMKQLYDLIIAETCRIEDLIIDADLDGSAA</sequence>